<comment type="subcellular location">
    <subcellularLocation>
        <location evidence="1">Membrane</location>
        <topology evidence="1">Multi-pass membrane protein</topology>
    </subcellularLocation>
</comment>
<dbReference type="InterPro" id="IPR036929">
    <property type="entry name" value="DsbDN_sf"/>
</dbReference>
<feature type="transmembrane region" description="Helical" evidence="6">
    <location>
        <begin position="264"/>
        <end position="286"/>
    </location>
</feature>
<evidence type="ECO:0000256" key="6">
    <source>
        <dbReference type="SAM" id="Phobius"/>
    </source>
</evidence>
<feature type="transmembrane region" description="Helical" evidence="6">
    <location>
        <begin position="447"/>
        <end position="464"/>
    </location>
</feature>
<dbReference type="PANTHER" id="PTHR32234">
    <property type="entry name" value="THIOL:DISULFIDE INTERCHANGE PROTEIN DSBD"/>
    <property type="match status" value="1"/>
</dbReference>
<dbReference type="Pfam" id="PF13899">
    <property type="entry name" value="Thioredoxin_7"/>
    <property type="match status" value="1"/>
</dbReference>
<evidence type="ECO:0000256" key="5">
    <source>
        <dbReference type="ARBA" id="ARBA00023136"/>
    </source>
</evidence>
<evidence type="ECO:0000256" key="4">
    <source>
        <dbReference type="ARBA" id="ARBA00022989"/>
    </source>
</evidence>
<evidence type="ECO:0000259" key="9">
    <source>
        <dbReference type="Pfam" id="PF11412"/>
    </source>
</evidence>
<dbReference type="InterPro" id="IPR036249">
    <property type="entry name" value="Thioredoxin-like_sf"/>
</dbReference>
<evidence type="ECO:0000256" key="3">
    <source>
        <dbReference type="ARBA" id="ARBA00022748"/>
    </source>
</evidence>
<dbReference type="Pfam" id="PF02683">
    <property type="entry name" value="DsbD_TM"/>
    <property type="match status" value="1"/>
</dbReference>
<feature type="transmembrane region" description="Helical" evidence="6">
    <location>
        <begin position="340"/>
        <end position="363"/>
    </location>
</feature>
<dbReference type="SUPFAM" id="SSF52833">
    <property type="entry name" value="Thioredoxin-like"/>
    <property type="match status" value="1"/>
</dbReference>
<sequence>MKKCLLLLIALLSIASVNSQILDPVKWSTSIKKISETEYDLVSKASIEKGWHLYSQEVPEDGPLPTLFTFEENSAYKTIGKPKESKGHTVNDPVFDMVITFFENSATFTQRIKLTGNTGTTVKGEVEFMVCDDQRCLPPAYVDLVFKIPAPEKTTENAVTENTTETPEETIDTPVEIQDTTKIDSSETAIANDSIRAASGNEASVAALEQNEKHEKKGLWTIFIIAFLSGFAALLTPCVFPMIPMTVSFFTKQSKTRATGIRNAIVYGIAIILIYIFLGAVVTWVFGADALNALSTNVWFNVIFFILLVVFAFSFLGAFEIMLPNSWANKVDRQADRGGMIGIFFMALALAIVSFSCTGPIVGTLLVEAASKGGIAPFVGMFGFSLALALPFALFAAFPGWMNSLPKSGGWLNTVKVFLGFLELALAFKFLSNADLVLQLHWLEREVFLAIWIAIFGTLALYLFGKIQLPHDSPLSNISVGRLSLGLLILAFTVYMIPGLWGAPLKLISGFPPPMQYSESAYGVGYTKTSSAGGISEKTDFPEGAHLGPQDILSFDDYETGLAYAKKVGKPVMIDFTGYACVNCRKMEERVWSEPKILKVLNNDIVLISLYVDDKRPLPDGEEIVSEISGKKLRYIGQKWSEFQILKYKANAQPFYVLMNHNEENLIDPVGYTPDIDEYYNWLRTGIEAFEK</sequence>
<feature type="transmembrane region" description="Helical" evidence="6">
    <location>
        <begin position="219"/>
        <end position="243"/>
    </location>
</feature>
<evidence type="ECO:0000259" key="8">
    <source>
        <dbReference type="Pfam" id="PF02683"/>
    </source>
</evidence>
<gene>
    <name evidence="10" type="ORF">KIV10_02265</name>
</gene>
<feature type="chain" id="PRO_5045599982" evidence="7">
    <location>
        <begin position="20"/>
        <end position="692"/>
    </location>
</feature>
<accession>A0ABS5S1C9</accession>
<keyword evidence="5 6" id="KW-0472">Membrane</keyword>
<dbReference type="Gene3D" id="3.40.30.10">
    <property type="entry name" value="Glutaredoxin"/>
    <property type="match status" value="1"/>
</dbReference>
<keyword evidence="3" id="KW-0201">Cytochrome c-type biogenesis</keyword>
<comment type="caution">
    <text evidence="10">The sequence shown here is derived from an EMBL/GenBank/DDBJ whole genome shotgun (WGS) entry which is preliminary data.</text>
</comment>
<evidence type="ECO:0000256" key="7">
    <source>
        <dbReference type="SAM" id="SignalP"/>
    </source>
</evidence>
<dbReference type="InterPro" id="IPR028250">
    <property type="entry name" value="DsbDN"/>
</dbReference>
<protein>
    <submittedName>
        <fullName evidence="10">Thioredoxin family protein</fullName>
    </submittedName>
</protein>
<feature type="domain" description="Thiol:disulfide interchange protein DsbD N-terminal" evidence="9">
    <location>
        <begin position="35"/>
        <end position="140"/>
    </location>
</feature>
<name>A0ABS5S1C9_9FLAO</name>
<feature type="transmembrane region" description="Helical" evidence="6">
    <location>
        <begin position="375"/>
        <end position="398"/>
    </location>
</feature>
<keyword evidence="7" id="KW-0732">Signal</keyword>
<evidence type="ECO:0000313" key="10">
    <source>
        <dbReference type="EMBL" id="MBT0606997.1"/>
    </source>
</evidence>
<dbReference type="RefSeq" id="WP_214111862.1">
    <property type="nucleotide sequence ID" value="NZ_JAHCTB010000001.1"/>
</dbReference>
<evidence type="ECO:0000313" key="11">
    <source>
        <dbReference type="Proteomes" id="UP001297092"/>
    </source>
</evidence>
<keyword evidence="2 6" id="KW-0812">Transmembrane</keyword>
<feature type="signal peptide" evidence="7">
    <location>
        <begin position="1"/>
        <end position="19"/>
    </location>
</feature>
<keyword evidence="11" id="KW-1185">Reference proteome</keyword>
<feature type="transmembrane region" description="Helical" evidence="6">
    <location>
        <begin position="410"/>
        <end position="427"/>
    </location>
</feature>
<dbReference type="PANTHER" id="PTHR32234:SF0">
    <property type="entry name" value="THIOL:DISULFIDE INTERCHANGE PROTEIN DSBD"/>
    <property type="match status" value="1"/>
</dbReference>
<reference evidence="10 11" key="1">
    <citation type="submission" date="2021-05" db="EMBL/GenBank/DDBJ databases">
        <title>Aequorivita echinoideorum JCM 30378 genome.</title>
        <authorList>
            <person name="Zhang H."/>
            <person name="Li C."/>
        </authorList>
    </citation>
    <scope>NUCLEOTIDE SEQUENCE [LARGE SCALE GENOMIC DNA]</scope>
    <source>
        <strain evidence="10 11">JCM30378</strain>
    </source>
</reference>
<dbReference type="Gene3D" id="2.60.40.1250">
    <property type="entry name" value="Thiol:disulfide interchange protein DsbD, N-terminal domain"/>
    <property type="match status" value="1"/>
</dbReference>
<feature type="domain" description="Cytochrome C biogenesis protein transmembrane" evidence="8">
    <location>
        <begin position="220"/>
        <end position="432"/>
    </location>
</feature>
<keyword evidence="4 6" id="KW-1133">Transmembrane helix</keyword>
<dbReference type="EMBL" id="JAHCTB010000001">
    <property type="protein sequence ID" value="MBT0606997.1"/>
    <property type="molecule type" value="Genomic_DNA"/>
</dbReference>
<proteinExistence type="predicted"/>
<dbReference type="Pfam" id="PF11412">
    <property type="entry name" value="DsbD_N"/>
    <property type="match status" value="1"/>
</dbReference>
<evidence type="ECO:0000256" key="2">
    <source>
        <dbReference type="ARBA" id="ARBA00022692"/>
    </source>
</evidence>
<feature type="transmembrane region" description="Helical" evidence="6">
    <location>
        <begin position="485"/>
        <end position="503"/>
    </location>
</feature>
<organism evidence="10 11">
    <name type="scientific">Aequorivita echinoideorum</name>
    <dbReference type="NCBI Taxonomy" id="1549647"/>
    <lineage>
        <taxon>Bacteria</taxon>
        <taxon>Pseudomonadati</taxon>
        <taxon>Bacteroidota</taxon>
        <taxon>Flavobacteriia</taxon>
        <taxon>Flavobacteriales</taxon>
        <taxon>Flavobacteriaceae</taxon>
        <taxon>Aequorivita</taxon>
    </lineage>
</organism>
<dbReference type="InterPro" id="IPR003834">
    <property type="entry name" value="Cyt_c_assmbl_TM_dom"/>
</dbReference>
<dbReference type="Proteomes" id="UP001297092">
    <property type="component" value="Unassembled WGS sequence"/>
</dbReference>
<feature type="transmembrane region" description="Helical" evidence="6">
    <location>
        <begin position="298"/>
        <end position="319"/>
    </location>
</feature>
<evidence type="ECO:0000256" key="1">
    <source>
        <dbReference type="ARBA" id="ARBA00004141"/>
    </source>
</evidence>